<dbReference type="RefSeq" id="WP_191307213.1">
    <property type="nucleotide sequence ID" value="NZ_JAESHT010000002.1"/>
</dbReference>
<proteinExistence type="predicted"/>
<evidence type="ECO:0000313" key="1">
    <source>
        <dbReference type="EMBL" id="MBL3672471.1"/>
    </source>
</evidence>
<sequence>MPIRPADRERLAGYHAAAGDALLQALSEGGGADLDMMIEALSGKALPADHAVPILAGDWSCRMIKVGGLLPVTAYSPFNCRMTTDGGFEKLTGSQRTKGQIYRDGDRLVYLGTGFIAGDRPPAYAELPEQADIQADPQRLPEVGVVEMVSQTKGRILFPSPQLESRFNILLLTR</sequence>
<dbReference type="Pfam" id="PF16233">
    <property type="entry name" value="DUF4893"/>
    <property type="match status" value="1"/>
</dbReference>
<dbReference type="InterPro" id="IPR032609">
    <property type="entry name" value="DUF4893"/>
</dbReference>
<accession>A0ABS1S191</accession>
<dbReference type="EMBL" id="JAESHT010000002">
    <property type="protein sequence ID" value="MBL3672471.1"/>
    <property type="molecule type" value="Genomic_DNA"/>
</dbReference>
<gene>
    <name evidence="1" type="ORF">JL111_03145</name>
</gene>
<protein>
    <submittedName>
        <fullName evidence="1">DUF4893 domain-containing protein</fullName>
    </submittedName>
</protein>
<evidence type="ECO:0000313" key="2">
    <source>
        <dbReference type="Proteomes" id="UP000644749"/>
    </source>
</evidence>
<reference evidence="1 2" key="1">
    <citation type="submission" date="2021-01" db="EMBL/GenBank/DDBJ databases">
        <title>011410 draft genome.</title>
        <authorList>
            <person name="Lang L."/>
        </authorList>
    </citation>
    <scope>NUCLEOTIDE SEQUENCE [LARGE SCALE GENOMIC DNA]</scope>
    <source>
        <strain evidence="1 2">KCTC 42845</strain>
    </source>
</reference>
<keyword evidence="2" id="KW-1185">Reference proteome</keyword>
<name>A0ABS1S191_9RHOB</name>
<organism evidence="1 2">
    <name type="scientific">Paracoccus aerius</name>
    <dbReference type="NCBI Taxonomy" id="1915382"/>
    <lineage>
        <taxon>Bacteria</taxon>
        <taxon>Pseudomonadati</taxon>
        <taxon>Pseudomonadota</taxon>
        <taxon>Alphaproteobacteria</taxon>
        <taxon>Rhodobacterales</taxon>
        <taxon>Paracoccaceae</taxon>
        <taxon>Paracoccus</taxon>
    </lineage>
</organism>
<dbReference type="Proteomes" id="UP000644749">
    <property type="component" value="Unassembled WGS sequence"/>
</dbReference>
<comment type="caution">
    <text evidence="1">The sequence shown here is derived from an EMBL/GenBank/DDBJ whole genome shotgun (WGS) entry which is preliminary data.</text>
</comment>